<organism evidence="3 4">
    <name type="scientific">Glossina austeni</name>
    <name type="common">Savannah tsetse fly</name>
    <dbReference type="NCBI Taxonomy" id="7395"/>
    <lineage>
        <taxon>Eukaryota</taxon>
        <taxon>Metazoa</taxon>
        <taxon>Ecdysozoa</taxon>
        <taxon>Arthropoda</taxon>
        <taxon>Hexapoda</taxon>
        <taxon>Insecta</taxon>
        <taxon>Pterygota</taxon>
        <taxon>Neoptera</taxon>
        <taxon>Endopterygota</taxon>
        <taxon>Diptera</taxon>
        <taxon>Brachycera</taxon>
        <taxon>Muscomorpha</taxon>
        <taxon>Hippoboscoidea</taxon>
        <taxon>Glossinidae</taxon>
        <taxon>Glossina</taxon>
    </lineage>
</organism>
<keyword evidence="2" id="KW-0812">Transmembrane</keyword>
<name>A0A1A9VW78_GLOAU</name>
<feature type="region of interest" description="Disordered" evidence="1">
    <location>
        <begin position="97"/>
        <end position="131"/>
    </location>
</feature>
<keyword evidence="2" id="KW-0472">Membrane</keyword>
<reference evidence="3" key="1">
    <citation type="submission" date="2020-05" db="UniProtKB">
        <authorList>
            <consortium name="EnsemblMetazoa"/>
        </authorList>
    </citation>
    <scope>IDENTIFICATION</scope>
    <source>
        <strain evidence="3">TTRI</strain>
    </source>
</reference>
<feature type="compositionally biased region" description="Low complexity" evidence="1">
    <location>
        <begin position="97"/>
        <end position="122"/>
    </location>
</feature>
<evidence type="ECO:0000256" key="2">
    <source>
        <dbReference type="SAM" id="Phobius"/>
    </source>
</evidence>
<proteinExistence type="predicted"/>
<keyword evidence="4" id="KW-1185">Reference proteome</keyword>
<evidence type="ECO:0000313" key="4">
    <source>
        <dbReference type="Proteomes" id="UP000078200"/>
    </source>
</evidence>
<accession>A0A1A9VW78</accession>
<feature type="transmembrane region" description="Helical" evidence="2">
    <location>
        <begin position="15"/>
        <end position="34"/>
    </location>
</feature>
<evidence type="ECO:0000313" key="3">
    <source>
        <dbReference type="EnsemblMetazoa" id="GAUT049613-PA"/>
    </source>
</evidence>
<dbReference type="Proteomes" id="UP000078200">
    <property type="component" value="Unassembled WGS sequence"/>
</dbReference>
<sequence length="131" mass="14071">MNDLSYAEDANDMNGNFALITATLISAAFNFGFFKSSNPLHKKSLKPRKSKSSKWVLTGISINQNAFFLSSKTVEIMRSTKSLAAGRIFVYFGIRRNNSSSSSTTSSSTSSSSGNSSSSSSSICGHSKRSK</sequence>
<dbReference type="VEuPathDB" id="VectorBase:GAUT049613"/>
<evidence type="ECO:0000256" key="1">
    <source>
        <dbReference type="SAM" id="MobiDB-lite"/>
    </source>
</evidence>
<dbReference type="AlphaFoldDB" id="A0A1A9VW78"/>
<protein>
    <submittedName>
        <fullName evidence="3">Uncharacterized protein</fullName>
    </submittedName>
</protein>
<keyword evidence="2" id="KW-1133">Transmembrane helix</keyword>
<dbReference type="EnsemblMetazoa" id="GAUT049613-RA">
    <property type="protein sequence ID" value="GAUT049613-PA"/>
    <property type="gene ID" value="GAUT049613"/>
</dbReference>